<sequence length="124" mass="14697">MDVDLKGDRFTWFGNPRNEFVTRERLDRVLANWAWRMIYQNATLTALPTLTISSDHCPILLQLKPKGRSSKQFKYEAYWEDNEECKEIIKKGWNNNENQQGKSKDLSGKIKNCKIELRKWRSMG</sequence>
<dbReference type="Gene3D" id="3.60.10.10">
    <property type="entry name" value="Endonuclease/exonuclease/phosphatase"/>
    <property type="match status" value="1"/>
</dbReference>
<dbReference type="PANTHER" id="PTHR33710:SF77">
    <property type="entry name" value="DNASE I-LIKE SUPERFAMILY PROTEIN"/>
    <property type="match status" value="1"/>
</dbReference>
<proteinExistence type="predicted"/>
<evidence type="ECO:0000313" key="1">
    <source>
        <dbReference type="EMBL" id="RYQ98832.1"/>
    </source>
</evidence>
<comment type="caution">
    <text evidence="1">The sequence shown here is derived from an EMBL/GenBank/DDBJ whole genome shotgun (WGS) entry which is preliminary data.</text>
</comment>
<gene>
    <name evidence="1" type="ORF">Ahy_B07g086652</name>
</gene>
<evidence type="ECO:0000313" key="2">
    <source>
        <dbReference type="Proteomes" id="UP000289738"/>
    </source>
</evidence>
<reference evidence="1 2" key="1">
    <citation type="submission" date="2019-01" db="EMBL/GenBank/DDBJ databases">
        <title>Sequencing of cultivated peanut Arachis hypogaea provides insights into genome evolution and oil improvement.</title>
        <authorList>
            <person name="Chen X."/>
        </authorList>
    </citation>
    <scope>NUCLEOTIDE SEQUENCE [LARGE SCALE GENOMIC DNA]</scope>
    <source>
        <strain evidence="2">cv. Fuhuasheng</strain>
        <tissue evidence="1">Leaves</tissue>
    </source>
</reference>
<dbReference type="SUPFAM" id="SSF56219">
    <property type="entry name" value="DNase I-like"/>
    <property type="match status" value="1"/>
</dbReference>
<dbReference type="InterPro" id="IPR036691">
    <property type="entry name" value="Endo/exonu/phosph_ase_sf"/>
</dbReference>
<keyword evidence="2" id="KW-1185">Reference proteome</keyword>
<dbReference type="Proteomes" id="UP000289738">
    <property type="component" value="Chromosome B07"/>
</dbReference>
<dbReference type="EMBL" id="SDMP01000017">
    <property type="protein sequence ID" value="RYQ98832.1"/>
    <property type="molecule type" value="Genomic_DNA"/>
</dbReference>
<accession>A0A444YA44</accession>
<protein>
    <recommendedName>
        <fullName evidence="3">Endonuclease/exonuclease/phosphatase domain-containing protein</fullName>
    </recommendedName>
</protein>
<organism evidence="1 2">
    <name type="scientific">Arachis hypogaea</name>
    <name type="common">Peanut</name>
    <dbReference type="NCBI Taxonomy" id="3818"/>
    <lineage>
        <taxon>Eukaryota</taxon>
        <taxon>Viridiplantae</taxon>
        <taxon>Streptophyta</taxon>
        <taxon>Embryophyta</taxon>
        <taxon>Tracheophyta</taxon>
        <taxon>Spermatophyta</taxon>
        <taxon>Magnoliopsida</taxon>
        <taxon>eudicotyledons</taxon>
        <taxon>Gunneridae</taxon>
        <taxon>Pentapetalae</taxon>
        <taxon>rosids</taxon>
        <taxon>fabids</taxon>
        <taxon>Fabales</taxon>
        <taxon>Fabaceae</taxon>
        <taxon>Papilionoideae</taxon>
        <taxon>50 kb inversion clade</taxon>
        <taxon>dalbergioids sensu lato</taxon>
        <taxon>Dalbergieae</taxon>
        <taxon>Pterocarpus clade</taxon>
        <taxon>Arachis</taxon>
    </lineage>
</organism>
<evidence type="ECO:0008006" key="3">
    <source>
        <dbReference type="Google" id="ProtNLM"/>
    </source>
</evidence>
<dbReference type="PANTHER" id="PTHR33710">
    <property type="entry name" value="BNAC02G09200D PROTEIN"/>
    <property type="match status" value="1"/>
</dbReference>
<name>A0A444YA44_ARAHY</name>
<dbReference type="AlphaFoldDB" id="A0A444YA44"/>